<dbReference type="EMBL" id="GGEC01057122">
    <property type="protein sequence ID" value="MBX37606.1"/>
    <property type="molecule type" value="Transcribed_RNA"/>
</dbReference>
<evidence type="ECO:0000313" key="1">
    <source>
        <dbReference type="EMBL" id="MBX37606.1"/>
    </source>
</evidence>
<protein>
    <submittedName>
        <fullName evidence="1">Uncharacterized protein</fullName>
    </submittedName>
</protein>
<name>A0A2P2N5D6_RHIMU</name>
<organism evidence="1">
    <name type="scientific">Rhizophora mucronata</name>
    <name type="common">Asiatic mangrove</name>
    <dbReference type="NCBI Taxonomy" id="61149"/>
    <lineage>
        <taxon>Eukaryota</taxon>
        <taxon>Viridiplantae</taxon>
        <taxon>Streptophyta</taxon>
        <taxon>Embryophyta</taxon>
        <taxon>Tracheophyta</taxon>
        <taxon>Spermatophyta</taxon>
        <taxon>Magnoliopsida</taxon>
        <taxon>eudicotyledons</taxon>
        <taxon>Gunneridae</taxon>
        <taxon>Pentapetalae</taxon>
        <taxon>rosids</taxon>
        <taxon>fabids</taxon>
        <taxon>Malpighiales</taxon>
        <taxon>Rhizophoraceae</taxon>
        <taxon>Rhizophora</taxon>
    </lineage>
</organism>
<sequence>MSSGRITPLHIF</sequence>
<reference evidence="1" key="1">
    <citation type="submission" date="2018-02" db="EMBL/GenBank/DDBJ databases">
        <title>Rhizophora mucronata_Transcriptome.</title>
        <authorList>
            <person name="Meera S.P."/>
            <person name="Sreeshan A."/>
            <person name="Augustine A."/>
        </authorList>
    </citation>
    <scope>NUCLEOTIDE SEQUENCE</scope>
    <source>
        <tissue evidence="1">Leaf</tissue>
    </source>
</reference>
<proteinExistence type="predicted"/>
<accession>A0A2P2N5D6</accession>